<keyword evidence="3 4" id="KW-0067">ATP-binding</keyword>
<dbReference type="NCBIfam" id="TIGR02727">
    <property type="entry name" value="MTHFS_bact"/>
    <property type="match status" value="1"/>
</dbReference>
<dbReference type="InterPro" id="IPR024185">
    <property type="entry name" value="FTHF_cligase-like_sf"/>
</dbReference>
<dbReference type="Pfam" id="PF01812">
    <property type="entry name" value="5-FTHF_cyc-lig"/>
    <property type="match status" value="1"/>
</dbReference>
<name>A0ABT2RYU7_9FIRM</name>
<gene>
    <name evidence="5" type="ORF">OCV63_11480</name>
</gene>
<dbReference type="EC" id="6.3.3.2" evidence="4"/>
<keyword evidence="4" id="KW-0479">Metal-binding</keyword>
<sequence length="198" mass="22800">MMQTGKETKKDLKKALRKEIKALRAAHTDEQIHELSLGVRDQVLTLPEYREAEVIYAYVDCKHEVETSDIIRAAWADGKRVAVPKVLGQDMKFFYITSLENDLEEGYFGIREPFEKHAADETGDEEKALMLMPGVAFDEERHRIGYGGGFYDRFLEAHPKLSRVALAFEFQVKKEVPYETFDICPEKIVTEKRVIGRV</sequence>
<dbReference type="PANTHER" id="PTHR23407:SF1">
    <property type="entry name" value="5-FORMYLTETRAHYDROFOLATE CYCLO-LIGASE"/>
    <property type="match status" value="1"/>
</dbReference>
<keyword evidence="6" id="KW-1185">Reference proteome</keyword>
<evidence type="ECO:0000256" key="1">
    <source>
        <dbReference type="ARBA" id="ARBA00010638"/>
    </source>
</evidence>
<reference evidence="5 6" key="1">
    <citation type="journal article" date="2021" name="ISME Commun">
        <title>Automated analysis of genomic sequences facilitates high-throughput and comprehensive description of bacteria.</title>
        <authorList>
            <person name="Hitch T.C.A."/>
        </authorList>
    </citation>
    <scope>NUCLEOTIDE SEQUENCE [LARGE SCALE GENOMIC DNA]</scope>
    <source>
        <strain evidence="5 6">Sanger_04</strain>
    </source>
</reference>
<evidence type="ECO:0000256" key="3">
    <source>
        <dbReference type="ARBA" id="ARBA00022840"/>
    </source>
</evidence>
<accession>A0ABT2RYU7</accession>
<evidence type="ECO:0000313" key="6">
    <source>
        <dbReference type="Proteomes" id="UP001652461"/>
    </source>
</evidence>
<dbReference type="RefSeq" id="WP_262670826.1">
    <property type="nucleotide sequence ID" value="NZ_JAOQKC010000015.1"/>
</dbReference>
<keyword evidence="2 4" id="KW-0547">Nucleotide-binding</keyword>
<dbReference type="PANTHER" id="PTHR23407">
    <property type="entry name" value="ATPASE INHIBITOR/5-FORMYLTETRAHYDROFOLATE CYCLO-LIGASE"/>
    <property type="match status" value="1"/>
</dbReference>
<protein>
    <recommendedName>
        <fullName evidence="4">5-formyltetrahydrofolate cyclo-ligase</fullName>
        <ecNumber evidence="4">6.3.3.2</ecNumber>
    </recommendedName>
</protein>
<evidence type="ECO:0000313" key="5">
    <source>
        <dbReference type="EMBL" id="MCU6697504.1"/>
    </source>
</evidence>
<keyword evidence="5" id="KW-0436">Ligase</keyword>
<comment type="caution">
    <text evidence="5">The sequence shown here is derived from an EMBL/GenBank/DDBJ whole genome shotgun (WGS) entry which is preliminary data.</text>
</comment>
<dbReference type="PIRSF" id="PIRSF006806">
    <property type="entry name" value="FTHF_cligase"/>
    <property type="match status" value="1"/>
</dbReference>
<dbReference type="GO" id="GO:0030272">
    <property type="term" value="F:5-formyltetrahydrofolate cyclo-ligase activity"/>
    <property type="evidence" value="ECO:0007669"/>
    <property type="project" value="UniProtKB-EC"/>
</dbReference>
<organism evidence="5 6">
    <name type="scientific">Laedolimicola ammoniilytica</name>
    <dbReference type="NCBI Taxonomy" id="2981771"/>
    <lineage>
        <taxon>Bacteria</taxon>
        <taxon>Bacillati</taxon>
        <taxon>Bacillota</taxon>
        <taxon>Clostridia</taxon>
        <taxon>Lachnospirales</taxon>
        <taxon>Lachnospiraceae</taxon>
        <taxon>Laedolimicola</taxon>
    </lineage>
</organism>
<dbReference type="EMBL" id="JAOQKC010000015">
    <property type="protein sequence ID" value="MCU6697504.1"/>
    <property type="molecule type" value="Genomic_DNA"/>
</dbReference>
<comment type="catalytic activity">
    <reaction evidence="4">
        <text>(6S)-5-formyl-5,6,7,8-tetrahydrofolate + ATP = (6R)-5,10-methenyltetrahydrofolate + ADP + phosphate</text>
        <dbReference type="Rhea" id="RHEA:10488"/>
        <dbReference type="ChEBI" id="CHEBI:30616"/>
        <dbReference type="ChEBI" id="CHEBI:43474"/>
        <dbReference type="ChEBI" id="CHEBI:57455"/>
        <dbReference type="ChEBI" id="CHEBI:57457"/>
        <dbReference type="ChEBI" id="CHEBI:456216"/>
        <dbReference type="EC" id="6.3.3.2"/>
    </reaction>
</comment>
<evidence type="ECO:0000256" key="2">
    <source>
        <dbReference type="ARBA" id="ARBA00022741"/>
    </source>
</evidence>
<comment type="cofactor">
    <cofactor evidence="4">
        <name>Mg(2+)</name>
        <dbReference type="ChEBI" id="CHEBI:18420"/>
    </cofactor>
</comment>
<dbReference type="Gene3D" id="3.40.50.10420">
    <property type="entry name" value="NagB/RpiA/CoA transferase-like"/>
    <property type="match status" value="1"/>
</dbReference>
<keyword evidence="4" id="KW-0460">Magnesium</keyword>
<proteinExistence type="inferred from homology"/>
<comment type="similarity">
    <text evidence="1 4">Belongs to the 5-formyltetrahydrofolate cyclo-ligase family.</text>
</comment>
<dbReference type="InterPro" id="IPR037171">
    <property type="entry name" value="NagB/RpiA_transferase-like"/>
</dbReference>
<evidence type="ECO:0000256" key="4">
    <source>
        <dbReference type="RuleBase" id="RU361279"/>
    </source>
</evidence>
<dbReference type="InterPro" id="IPR002698">
    <property type="entry name" value="FTHF_cligase"/>
</dbReference>
<dbReference type="SUPFAM" id="SSF100950">
    <property type="entry name" value="NagB/RpiA/CoA transferase-like"/>
    <property type="match status" value="1"/>
</dbReference>
<dbReference type="Proteomes" id="UP001652461">
    <property type="component" value="Unassembled WGS sequence"/>
</dbReference>